<dbReference type="OrthoDB" id="10343540at2759"/>
<dbReference type="Proteomes" id="UP001165065">
    <property type="component" value="Unassembled WGS sequence"/>
</dbReference>
<evidence type="ECO:0000313" key="2">
    <source>
        <dbReference type="Proteomes" id="UP001165065"/>
    </source>
</evidence>
<protein>
    <submittedName>
        <fullName evidence="1">Uncharacterized protein</fullName>
    </submittedName>
</protein>
<organism evidence="1 2">
    <name type="scientific">Triparma columacea</name>
    <dbReference type="NCBI Taxonomy" id="722753"/>
    <lineage>
        <taxon>Eukaryota</taxon>
        <taxon>Sar</taxon>
        <taxon>Stramenopiles</taxon>
        <taxon>Ochrophyta</taxon>
        <taxon>Bolidophyceae</taxon>
        <taxon>Parmales</taxon>
        <taxon>Triparmaceae</taxon>
        <taxon>Triparma</taxon>
    </lineage>
</organism>
<dbReference type="EMBL" id="BRYA01001551">
    <property type="protein sequence ID" value="GMI45404.1"/>
    <property type="molecule type" value="Genomic_DNA"/>
</dbReference>
<proteinExistence type="predicted"/>
<accession>A0A9W7GGK4</accession>
<comment type="caution">
    <text evidence="1">The sequence shown here is derived from an EMBL/GenBank/DDBJ whole genome shotgun (WGS) entry which is preliminary data.</text>
</comment>
<evidence type="ECO:0000313" key="1">
    <source>
        <dbReference type="EMBL" id="GMI45404.1"/>
    </source>
</evidence>
<keyword evidence="2" id="KW-1185">Reference proteome</keyword>
<reference evidence="2" key="1">
    <citation type="journal article" date="2023" name="Commun. Biol.">
        <title>Genome analysis of Parmales, the sister group of diatoms, reveals the evolutionary specialization of diatoms from phago-mixotrophs to photoautotrophs.</title>
        <authorList>
            <person name="Ban H."/>
            <person name="Sato S."/>
            <person name="Yoshikawa S."/>
            <person name="Yamada K."/>
            <person name="Nakamura Y."/>
            <person name="Ichinomiya M."/>
            <person name="Sato N."/>
            <person name="Blanc-Mathieu R."/>
            <person name="Endo H."/>
            <person name="Kuwata A."/>
            <person name="Ogata H."/>
        </authorList>
    </citation>
    <scope>NUCLEOTIDE SEQUENCE [LARGE SCALE GENOMIC DNA]</scope>
</reference>
<name>A0A9W7GGK4_9STRA</name>
<sequence>MPAIRSMFPTLRLSDIASSHFLHLPTVLTLFDDILQKSKYMPQNYWKGGDAEGLVEWQDGVKVPQQTESFCATQSVKLVRPKEVENLGKYIIENHNMPLVSQLNLQKVGGSSLTWAHSIALQVEGGLNTIAVGQRTFIRCDSQTHRPLKFRDEEREVLERLRTLSTSFECDETDELVEGLRAYVESGGGSARGLDFSDSNVRALEERVISASDLNFGDHVDHAALASLTTSGLVENDLKGSRPTLATFNYLSPGMIGETTKICRLLDGNEKAVDCVVKGGGGRVVVHGHFRDFEDFEFDMG</sequence>
<dbReference type="AlphaFoldDB" id="A0A9W7GGK4"/>
<gene>
    <name evidence="1" type="ORF">TrCOL_g5241</name>
</gene>